<dbReference type="SUPFAM" id="SSF69255">
    <property type="entry name" value="gp5 N-terminal domain-like"/>
    <property type="match status" value="1"/>
</dbReference>
<feature type="domain" description="Gp5/Type VI secretion system Vgr protein OB-fold" evidence="1">
    <location>
        <begin position="379"/>
        <end position="455"/>
    </location>
</feature>
<dbReference type="InterPro" id="IPR037026">
    <property type="entry name" value="Vgr_OB-fold_dom_sf"/>
</dbReference>
<dbReference type="Pfam" id="PF04717">
    <property type="entry name" value="Phage_base_V"/>
    <property type="match status" value="1"/>
</dbReference>
<name>A0A5B2VJL8_9BACT</name>
<evidence type="ECO:0000259" key="1">
    <source>
        <dbReference type="Pfam" id="PF04717"/>
    </source>
</evidence>
<accession>A0A5B2VJL8</accession>
<dbReference type="Gene3D" id="2.40.50.230">
    <property type="entry name" value="Gp5 N-terminal domain"/>
    <property type="match status" value="1"/>
</dbReference>
<gene>
    <name evidence="2" type="primary">vgrG</name>
    <name evidence="2" type="ORF">F0L74_24045</name>
</gene>
<proteinExistence type="predicted"/>
<dbReference type="RefSeq" id="WP_149840460.1">
    <property type="nucleotide sequence ID" value="NZ_VUOC01000004.1"/>
</dbReference>
<dbReference type="EMBL" id="VUOC01000004">
    <property type="protein sequence ID" value="KAA2239281.1"/>
    <property type="molecule type" value="Genomic_DNA"/>
</dbReference>
<evidence type="ECO:0000313" key="2">
    <source>
        <dbReference type="EMBL" id="KAA2239281.1"/>
    </source>
</evidence>
<dbReference type="InterPro" id="IPR006533">
    <property type="entry name" value="T6SS_Vgr_RhsGE"/>
</dbReference>
<reference evidence="2 3" key="2">
    <citation type="submission" date="2019-09" db="EMBL/GenBank/DDBJ databases">
        <authorList>
            <person name="Jin C."/>
        </authorList>
    </citation>
    <scope>NUCLEOTIDE SEQUENCE [LARGE SCALE GENOMIC DNA]</scope>
    <source>
        <strain evidence="2 3">BN140078</strain>
    </source>
</reference>
<keyword evidence="3" id="KW-1185">Reference proteome</keyword>
<comment type="caution">
    <text evidence="2">The sequence shown here is derived from an EMBL/GenBank/DDBJ whole genome shotgun (WGS) entry which is preliminary data.</text>
</comment>
<sequence length="549" mass="59631">MTASLDSLTPGTERSRTSITRKVFINGTVLSNEIRLSQITVNRSFNKIAYARLVFADGSAANRDFPLSNDDKFKPGNEIRVQLGYEGSADTIFEGIIVKHGIKVTQQGSSLLLIEAKDKAIKLTATRKHAYHINKSDSDVISELASGGSLTPDVESTNVPHKQLVQFDATDWDFIVTRAEANGMLVLTDDGKLVAKKPSTTAPPVVTATFGSNIWEFEADMDARRQVQAVTAHSWDYTKQEPETSEAGTATFTENGNIPSSELGGVLGAELQLSHPGHLTQQQLQSWSDAVAMRNHLSKAIGRVRIAGNATVKPGSMITLAGVGDRFNGNVFVTGVLHHFEGNWQTDIQFGWRDDWFYKKENVMDKPAAGLLPGVSGLQIGTVVDLDDQEEGGQYRVKVHIPSITSGNEGIWARVATLDAGANRGVYFRPQVTDEVVLGFLNDDPREPVIVGYLHSKDSKQSPLPEQSGSLQYGFVTEQGIKLVFDDTNKRLTVLVPTGSGEKSLIINDASGAMELKDEHQNSIKMNAQGITIQAGANVVIKGTQVMIN</sequence>
<dbReference type="InterPro" id="IPR006531">
    <property type="entry name" value="Gp5/Vgr_OB"/>
</dbReference>
<evidence type="ECO:0000313" key="3">
    <source>
        <dbReference type="Proteomes" id="UP000324611"/>
    </source>
</evidence>
<dbReference type="SUPFAM" id="SSF69279">
    <property type="entry name" value="Phage tail proteins"/>
    <property type="match status" value="1"/>
</dbReference>
<protein>
    <submittedName>
        <fullName evidence="2">Type VI secretion system tip protein VgrG</fullName>
    </submittedName>
</protein>
<dbReference type="AlphaFoldDB" id="A0A5B2VJL8"/>
<dbReference type="Proteomes" id="UP000324611">
    <property type="component" value="Unassembled WGS sequence"/>
</dbReference>
<dbReference type="NCBIfam" id="TIGR01646">
    <property type="entry name" value="vgr_GE"/>
    <property type="match status" value="1"/>
</dbReference>
<organism evidence="2 3">
    <name type="scientific">Chitinophaga agrisoli</name>
    <dbReference type="NCBI Taxonomy" id="2607653"/>
    <lineage>
        <taxon>Bacteria</taxon>
        <taxon>Pseudomonadati</taxon>
        <taxon>Bacteroidota</taxon>
        <taxon>Chitinophagia</taxon>
        <taxon>Chitinophagales</taxon>
        <taxon>Chitinophagaceae</taxon>
        <taxon>Chitinophaga</taxon>
    </lineage>
</organism>
<reference evidence="2 3" key="1">
    <citation type="submission" date="2019-09" db="EMBL/GenBank/DDBJ databases">
        <title>Chitinophaga ginsengihumi sp. nov., isolated from soil of ginseng rhizosphere.</title>
        <authorList>
            <person name="Lee J."/>
        </authorList>
    </citation>
    <scope>NUCLEOTIDE SEQUENCE [LARGE SCALE GENOMIC DNA]</scope>
    <source>
        <strain evidence="2 3">BN140078</strain>
    </source>
</reference>